<keyword evidence="1" id="KW-0175">Coiled coil</keyword>
<keyword evidence="3" id="KW-1185">Reference proteome</keyword>
<accession>A0ABQ7YHE2</accession>
<feature type="coiled-coil region" evidence="1">
    <location>
        <begin position="123"/>
        <end position="157"/>
    </location>
</feature>
<dbReference type="PANTHER" id="PTHR35712:SF1">
    <property type="entry name" value="MYOSIN HEAVY CHAIN-LIKE PROTEIN"/>
    <property type="match status" value="1"/>
</dbReference>
<proteinExistence type="predicted"/>
<gene>
    <name evidence="2" type="ORF">HID58_074657</name>
</gene>
<evidence type="ECO:0000313" key="3">
    <source>
        <dbReference type="Proteomes" id="UP000824890"/>
    </source>
</evidence>
<dbReference type="EMBL" id="JAGKQM010000017">
    <property type="protein sequence ID" value="KAH0867635.1"/>
    <property type="molecule type" value="Genomic_DNA"/>
</dbReference>
<name>A0ABQ7YHE2_BRANA</name>
<protein>
    <submittedName>
        <fullName evidence="2">Uncharacterized protein</fullName>
    </submittedName>
</protein>
<sequence>MDHNLDENESLRARVIQLEHERSELQKDIEQLCMQQAGPSILGVATRMHFQRTASLEQEIEALKMKLANCSREKHNLQEELAEAYRVKAQLADLHAGEVAKNMEAEKQVRFFQGSVAAAFSERDKSVMEAEKAKEKAERMSEKLNEIEMRLEELSSDCLVQKRLNDTLQADVAKLEEQTKVYAELEEPSFAKITAESRADASEALAQALQEKLEEPIFTKIAAESRAGASEAFAQALQEKVTNEKSCPSFLCW</sequence>
<reference evidence="2 3" key="1">
    <citation type="submission" date="2021-05" db="EMBL/GenBank/DDBJ databases">
        <title>Genome Assembly of Synthetic Allotetraploid Brassica napus Reveals Homoeologous Exchanges between Subgenomes.</title>
        <authorList>
            <person name="Davis J.T."/>
        </authorList>
    </citation>
    <scope>NUCLEOTIDE SEQUENCE [LARGE SCALE GENOMIC DNA]</scope>
    <source>
        <strain evidence="3">cv. Da-Ae</strain>
        <tissue evidence="2">Seedling</tissue>
    </source>
</reference>
<organism evidence="2 3">
    <name type="scientific">Brassica napus</name>
    <name type="common">Rape</name>
    <dbReference type="NCBI Taxonomy" id="3708"/>
    <lineage>
        <taxon>Eukaryota</taxon>
        <taxon>Viridiplantae</taxon>
        <taxon>Streptophyta</taxon>
        <taxon>Embryophyta</taxon>
        <taxon>Tracheophyta</taxon>
        <taxon>Spermatophyta</taxon>
        <taxon>Magnoliopsida</taxon>
        <taxon>eudicotyledons</taxon>
        <taxon>Gunneridae</taxon>
        <taxon>Pentapetalae</taxon>
        <taxon>rosids</taxon>
        <taxon>malvids</taxon>
        <taxon>Brassicales</taxon>
        <taxon>Brassicaceae</taxon>
        <taxon>Brassiceae</taxon>
        <taxon>Brassica</taxon>
    </lineage>
</organism>
<comment type="caution">
    <text evidence="2">The sequence shown here is derived from an EMBL/GenBank/DDBJ whole genome shotgun (WGS) entry which is preliminary data.</text>
</comment>
<evidence type="ECO:0000256" key="1">
    <source>
        <dbReference type="SAM" id="Coils"/>
    </source>
</evidence>
<dbReference type="PANTHER" id="PTHR35712">
    <property type="entry name" value="MYOSIN HEAVY CHAIN-LIKE PROTEIN"/>
    <property type="match status" value="1"/>
</dbReference>
<dbReference type="Proteomes" id="UP000824890">
    <property type="component" value="Unassembled WGS sequence"/>
</dbReference>
<evidence type="ECO:0000313" key="2">
    <source>
        <dbReference type="EMBL" id="KAH0867635.1"/>
    </source>
</evidence>
<feature type="coiled-coil region" evidence="1">
    <location>
        <begin position="1"/>
        <end position="94"/>
    </location>
</feature>